<dbReference type="Proteomes" id="UP001589855">
    <property type="component" value="Unassembled WGS sequence"/>
</dbReference>
<organism evidence="1 2">
    <name type="scientific">Lactiplantibacillus plajomi</name>
    <dbReference type="NCBI Taxonomy" id="1457217"/>
    <lineage>
        <taxon>Bacteria</taxon>
        <taxon>Bacillati</taxon>
        <taxon>Bacillota</taxon>
        <taxon>Bacilli</taxon>
        <taxon>Lactobacillales</taxon>
        <taxon>Lactobacillaceae</taxon>
        <taxon>Lactiplantibacillus</taxon>
    </lineage>
</organism>
<protein>
    <submittedName>
        <fullName evidence="1">Uncharacterized protein</fullName>
    </submittedName>
</protein>
<name>A0ABV6K2U6_9LACO</name>
<evidence type="ECO:0000313" key="2">
    <source>
        <dbReference type="Proteomes" id="UP001589855"/>
    </source>
</evidence>
<gene>
    <name evidence="1" type="ORF">ACFFGS_06575</name>
</gene>
<keyword evidence="2" id="KW-1185">Reference proteome</keyword>
<evidence type="ECO:0000313" key="1">
    <source>
        <dbReference type="EMBL" id="MFC0423785.1"/>
    </source>
</evidence>
<dbReference type="RefSeq" id="WP_137645639.1">
    <property type="nucleotide sequence ID" value="NZ_BAABRM010000022.1"/>
</dbReference>
<proteinExistence type="predicted"/>
<accession>A0ABV6K2U6</accession>
<sequence>MNKLIWALRLGIVAFGGLLIFESLHAPKPAQPRVYVVNPAETITPKTPQAHQRIQAVQNMLTEPVAVFR</sequence>
<reference evidence="1 2" key="1">
    <citation type="submission" date="2024-09" db="EMBL/GenBank/DDBJ databases">
        <authorList>
            <person name="Sun Q."/>
            <person name="Mori K."/>
        </authorList>
    </citation>
    <scope>NUCLEOTIDE SEQUENCE [LARGE SCALE GENOMIC DNA]</scope>
    <source>
        <strain evidence="1 2">TBRC 4575</strain>
    </source>
</reference>
<comment type="caution">
    <text evidence="1">The sequence shown here is derived from an EMBL/GenBank/DDBJ whole genome shotgun (WGS) entry which is preliminary data.</text>
</comment>
<dbReference type="EMBL" id="JBHLUK010000060">
    <property type="protein sequence ID" value="MFC0423785.1"/>
    <property type="molecule type" value="Genomic_DNA"/>
</dbReference>